<evidence type="ECO:0000256" key="5">
    <source>
        <dbReference type="RuleBase" id="RU362114"/>
    </source>
</evidence>
<reference evidence="7 8" key="1">
    <citation type="submission" date="2018-11" db="EMBL/GenBank/DDBJ databases">
        <authorList>
            <consortium name="Pathogen Informatics"/>
        </authorList>
    </citation>
    <scope>NUCLEOTIDE SEQUENCE [LARGE SCALE GENOMIC DNA]</scope>
</reference>
<evidence type="ECO:0000256" key="3">
    <source>
        <dbReference type="ARBA" id="ARBA00023027"/>
    </source>
</evidence>
<dbReference type="GO" id="GO:1990404">
    <property type="term" value="F:NAD+-protein mono-ADP-ribosyltransferase activity"/>
    <property type="evidence" value="ECO:0007669"/>
    <property type="project" value="TreeGrafter"/>
</dbReference>
<dbReference type="GO" id="GO:0006302">
    <property type="term" value="P:double-strand break repair"/>
    <property type="evidence" value="ECO:0007669"/>
    <property type="project" value="TreeGrafter"/>
</dbReference>
<evidence type="ECO:0000259" key="6">
    <source>
        <dbReference type="PROSITE" id="PS51059"/>
    </source>
</evidence>
<dbReference type="AlphaFoldDB" id="A0A3P7NV60"/>
<sequence length="54" mass="5810">MGILGRGLRIAPPEAPSTGYMFGKGVYFADCASKSANYTYSSRDRDIGIMALCE</sequence>
<gene>
    <name evidence="7" type="ORF">DILT_LOCUS19502</name>
</gene>
<organism evidence="7 8">
    <name type="scientific">Dibothriocephalus latus</name>
    <name type="common">Fish tapeworm</name>
    <name type="synonym">Diphyllobothrium latum</name>
    <dbReference type="NCBI Taxonomy" id="60516"/>
    <lineage>
        <taxon>Eukaryota</taxon>
        <taxon>Metazoa</taxon>
        <taxon>Spiralia</taxon>
        <taxon>Lophotrochozoa</taxon>
        <taxon>Platyhelminthes</taxon>
        <taxon>Cestoda</taxon>
        <taxon>Eucestoda</taxon>
        <taxon>Diphyllobothriidea</taxon>
        <taxon>Diphyllobothriidae</taxon>
        <taxon>Dibothriocephalus</taxon>
    </lineage>
</organism>
<feature type="non-terminal residue" evidence="7">
    <location>
        <position position="54"/>
    </location>
</feature>
<dbReference type="GO" id="GO:0003950">
    <property type="term" value="F:NAD+ poly-ADP-ribosyltransferase activity"/>
    <property type="evidence" value="ECO:0007669"/>
    <property type="project" value="UniProtKB-UniRule"/>
</dbReference>
<dbReference type="GO" id="GO:0070212">
    <property type="term" value="P:protein poly-ADP-ribosylation"/>
    <property type="evidence" value="ECO:0007669"/>
    <property type="project" value="TreeGrafter"/>
</dbReference>
<dbReference type="EMBL" id="UYRU01114175">
    <property type="protein sequence ID" value="VDN45020.1"/>
    <property type="molecule type" value="Genomic_DNA"/>
</dbReference>
<proteinExistence type="predicted"/>
<keyword evidence="3 5" id="KW-0520">NAD</keyword>
<dbReference type="EC" id="2.4.2.-" evidence="5"/>
<dbReference type="Pfam" id="PF00644">
    <property type="entry name" value="PARP"/>
    <property type="match status" value="1"/>
</dbReference>
<evidence type="ECO:0000313" key="8">
    <source>
        <dbReference type="Proteomes" id="UP000281553"/>
    </source>
</evidence>
<accession>A0A3P7NV60</accession>
<dbReference type="SUPFAM" id="SSF56399">
    <property type="entry name" value="ADP-ribosylation"/>
    <property type="match status" value="1"/>
</dbReference>
<evidence type="ECO:0000256" key="2">
    <source>
        <dbReference type="ARBA" id="ARBA00022679"/>
    </source>
</evidence>
<dbReference type="GO" id="GO:0005730">
    <property type="term" value="C:nucleolus"/>
    <property type="evidence" value="ECO:0007669"/>
    <property type="project" value="TreeGrafter"/>
</dbReference>
<dbReference type="PANTHER" id="PTHR10459:SF60">
    <property type="entry name" value="POLY [ADP-RIBOSE] POLYMERASE 2"/>
    <property type="match status" value="1"/>
</dbReference>
<keyword evidence="2 5" id="KW-0808">Transferase</keyword>
<dbReference type="PROSITE" id="PS51059">
    <property type="entry name" value="PARP_CATALYTIC"/>
    <property type="match status" value="1"/>
</dbReference>
<feature type="domain" description="PARP catalytic" evidence="6">
    <location>
        <begin position="1"/>
        <end position="54"/>
    </location>
</feature>
<dbReference type="InterPro" id="IPR012317">
    <property type="entry name" value="Poly(ADP-ribose)pol_cat_dom"/>
</dbReference>
<dbReference type="OrthoDB" id="429950at2759"/>
<evidence type="ECO:0000256" key="4">
    <source>
        <dbReference type="ARBA" id="ARBA00033987"/>
    </source>
</evidence>
<dbReference type="Proteomes" id="UP000281553">
    <property type="component" value="Unassembled WGS sequence"/>
</dbReference>
<dbReference type="PANTHER" id="PTHR10459">
    <property type="entry name" value="DNA LIGASE"/>
    <property type="match status" value="1"/>
</dbReference>
<dbReference type="InterPro" id="IPR050800">
    <property type="entry name" value="ARTD/PARP"/>
</dbReference>
<keyword evidence="1 5" id="KW-0328">Glycosyltransferase</keyword>
<evidence type="ECO:0000313" key="7">
    <source>
        <dbReference type="EMBL" id="VDN45020.1"/>
    </source>
</evidence>
<name>A0A3P7NV60_DIBLA</name>
<evidence type="ECO:0000256" key="1">
    <source>
        <dbReference type="ARBA" id="ARBA00022676"/>
    </source>
</evidence>
<keyword evidence="8" id="KW-1185">Reference proteome</keyword>
<comment type="catalytic activity">
    <reaction evidence="4">
        <text>NAD(+) + (ADP-D-ribosyl)n-acceptor = nicotinamide + (ADP-D-ribosyl)n+1-acceptor + H(+).</text>
        <dbReference type="EC" id="2.4.2.30"/>
    </reaction>
</comment>
<protein>
    <recommendedName>
        <fullName evidence="5">Poly [ADP-ribose] polymerase</fullName>
        <shortName evidence="5">PARP</shortName>
        <ecNumber evidence="5">2.4.2.-</ecNumber>
    </recommendedName>
</protein>
<dbReference type="Gene3D" id="3.90.228.10">
    <property type="match status" value="1"/>
</dbReference>